<accession>A8NKK8</accession>
<feature type="compositionally biased region" description="Low complexity" evidence="2">
    <location>
        <begin position="243"/>
        <end position="254"/>
    </location>
</feature>
<protein>
    <recommendedName>
        <fullName evidence="5">Thioesterase</fullName>
    </recommendedName>
</protein>
<evidence type="ECO:0000256" key="2">
    <source>
        <dbReference type="SAM" id="MobiDB-lite"/>
    </source>
</evidence>
<evidence type="ECO:0000313" key="3">
    <source>
        <dbReference type="EMBL" id="EAU87456.1"/>
    </source>
</evidence>
<evidence type="ECO:0008006" key="5">
    <source>
        <dbReference type="Google" id="ProtNLM"/>
    </source>
</evidence>
<proteinExistence type="inferred from homology"/>
<dbReference type="GeneID" id="6010994"/>
<dbReference type="InterPro" id="IPR051490">
    <property type="entry name" value="THEM6_lcsJ_thioesterase"/>
</dbReference>
<dbReference type="OMA" id="THGWREE"/>
<evidence type="ECO:0000313" key="4">
    <source>
        <dbReference type="Proteomes" id="UP000001861"/>
    </source>
</evidence>
<dbReference type="VEuPathDB" id="FungiDB:CC1G_02215"/>
<dbReference type="InParanoid" id="A8NKK8"/>
<dbReference type="PANTHER" id="PTHR12475">
    <property type="match status" value="1"/>
</dbReference>
<sequence length="435" mass="47769">MASPAVSSTQAAVAAVQQYLSPLLEQLSKVSALFNFNPAMVKLLKAVVFVVFVLNIRSWPLVWHVRIWRWAILKRLDYRLFRIRTALHSKEKRGRLEDKWVENSIALGAHPFKYTSSYHTYASLDESDFNMHLSNSSYAKTLDSARFKLAVEMFTPFFRGGGWIPLAATQYHFICEIPILASYEVRTSLGAWDGKWFYLVSKFVMPANKSKKKRKSRPAAANGNGNPDSMASLRTPSCEDDVSSGTSTPVSGSSATPNPVGANGLAAQLLKAKAESANGNANGTATPSSKRPEHDHLDIEEPDGAQVHTVAISRCCFKVGRITVPPALVFALCGMSSEGAAASSSSVVSAKNFKPSLPPHWPAVRATCSPFNASAKGKGRAKVGGYGTFDPRVISRFLKGGWKEVEDPKDKWWERAFDSVREENEARLRKLEGRA</sequence>
<dbReference type="PANTHER" id="PTHR12475:SF4">
    <property type="entry name" value="PROTEIN THEM6"/>
    <property type="match status" value="1"/>
</dbReference>
<feature type="region of interest" description="Disordered" evidence="2">
    <location>
        <begin position="210"/>
        <end position="258"/>
    </location>
</feature>
<name>A8NKK8_COPC7</name>
<dbReference type="Proteomes" id="UP000001861">
    <property type="component" value="Unassembled WGS sequence"/>
</dbReference>
<dbReference type="EMBL" id="AACS02000010">
    <property type="protein sequence ID" value="EAU87456.1"/>
    <property type="molecule type" value="Genomic_DNA"/>
</dbReference>
<dbReference type="eggNOG" id="ENOG502S5UH">
    <property type="taxonomic scope" value="Eukaryota"/>
</dbReference>
<reference evidence="3 4" key="1">
    <citation type="journal article" date="2010" name="Proc. Natl. Acad. Sci. U.S.A.">
        <title>Insights into evolution of multicellular fungi from the assembled chromosomes of the mushroom Coprinopsis cinerea (Coprinus cinereus).</title>
        <authorList>
            <person name="Stajich J.E."/>
            <person name="Wilke S.K."/>
            <person name="Ahren D."/>
            <person name="Au C.H."/>
            <person name="Birren B.W."/>
            <person name="Borodovsky M."/>
            <person name="Burns C."/>
            <person name="Canback B."/>
            <person name="Casselton L.A."/>
            <person name="Cheng C.K."/>
            <person name="Deng J."/>
            <person name="Dietrich F.S."/>
            <person name="Fargo D.C."/>
            <person name="Farman M.L."/>
            <person name="Gathman A.C."/>
            <person name="Goldberg J."/>
            <person name="Guigo R."/>
            <person name="Hoegger P.J."/>
            <person name="Hooker J.B."/>
            <person name="Huggins A."/>
            <person name="James T.Y."/>
            <person name="Kamada T."/>
            <person name="Kilaru S."/>
            <person name="Kodira C."/>
            <person name="Kues U."/>
            <person name="Kupfer D."/>
            <person name="Kwan H.S."/>
            <person name="Lomsadze A."/>
            <person name="Li W."/>
            <person name="Lilly W.W."/>
            <person name="Ma L.J."/>
            <person name="Mackey A.J."/>
            <person name="Manning G."/>
            <person name="Martin F."/>
            <person name="Muraguchi H."/>
            <person name="Natvig D.O."/>
            <person name="Palmerini H."/>
            <person name="Ramesh M.A."/>
            <person name="Rehmeyer C.J."/>
            <person name="Roe B.A."/>
            <person name="Shenoy N."/>
            <person name="Stanke M."/>
            <person name="Ter-Hovhannisyan V."/>
            <person name="Tunlid A."/>
            <person name="Velagapudi R."/>
            <person name="Vision T.J."/>
            <person name="Zeng Q."/>
            <person name="Zolan M.E."/>
            <person name="Pukkila P.J."/>
        </authorList>
    </citation>
    <scope>NUCLEOTIDE SEQUENCE [LARGE SCALE GENOMIC DNA]</scope>
    <source>
        <strain evidence="4">Okayama-7 / 130 / ATCC MYA-4618 / FGSC 9003</strain>
    </source>
</reference>
<gene>
    <name evidence="3" type="ORF">CC1G_02215</name>
</gene>
<dbReference type="KEGG" id="cci:CC1G_02215"/>
<feature type="compositionally biased region" description="Polar residues" evidence="2">
    <location>
        <begin position="223"/>
        <end position="235"/>
    </location>
</feature>
<comment type="caution">
    <text evidence="3">The sequence shown here is derived from an EMBL/GenBank/DDBJ whole genome shotgun (WGS) entry which is preliminary data.</text>
</comment>
<dbReference type="InterPro" id="IPR029069">
    <property type="entry name" value="HotDog_dom_sf"/>
</dbReference>
<dbReference type="SUPFAM" id="SSF54637">
    <property type="entry name" value="Thioesterase/thiol ester dehydrase-isomerase"/>
    <property type="match status" value="1"/>
</dbReference>
<organism evidence="3 4">
    <name type="scientific">Coprinopsis cinerea (strain Okayama-7 / 130 / ATCC MYA-4618 / FGSC 9003)</name>
    <name type="common">Inky cap fungus</name>
    <name type="synonym">Hormographiella aspergillata</name>
    <dbReference type="NCBI Taxonomy" id="240176"/>
    <lineage>
        <taxon>Eukaryota</taxon>
        <taxon>Fungi</taxon>
        <taxon>Dikarya</taxon>
        <taxon>Basidiomycota</taxon>
        <taxon>Agaricomycotina</taxon>
        <taxon>Agaricomycetes</taxon>
        <taxon>Agaricomycetidae</taxon>
        <taxon>Agaricales</taxon>
        <taxon>Agaricineae</taxon>
        <taxon>Psathyrellaceae</taxon>
        <taxon>Coprinopsis</taxon>
    </lineage>
</organism>
<evidence type="ECO:0000256" key="1">
    <source>
        <dbReference type="ARBA" id="ARBA00038476"/>
    </source>
</evidence>
<keyword evidence="4" id="KW-1185">Reference proteome</keyword>
<comment type="similarity">
    <text evidence="1">Belongs to the lcsJ thioesterase family.</text>
</comment>
<dbReference type="OrthoDB" id="265761at2759"/>
<dbReference type="RefSeq" id="XP_001834479.1">
    <property type="nucleotide sequence ID" value="XM_001834427.2"/>
</dbReference>
<dbReference type="AlphaFoldDB" id="A8NKK8"/>
<dbReference type="Pfam" id="PF13279">
    <property type="entry name" value="4HBT_2"/>
    <property type="match status" value="1"/>
</dbReference>
<feature type="region of interest" description="Disordered" evidence="2">
    <location>
        <begin position="278"/>
        <end position="297"/>
    </location>
</feature>
<feature type="compositionally biased region" description="Polar residues" evidence="2">
    <location>
        <begin position="278"/>
        <end position="289"/>
    </location>
</feature>